<reference evidence="1 2" key="1">
    <citation type="submission" date="2021-03" db="EMBL/GenBank/DDBJ databases">
        <authorList>
            <person name="King G.J."/>
            <person name="Bancroft I."/>
            <person name="Baten A."/>
            <person name="Bloomfield J."/>
            <person name="Borpatragohain P."/>
            <person name="He Z."/>
            <person name="Irish N."/>
            <person name="Irwin J."/>
            <person name="Liu K."/>
            <person name="Mauleon R.P."/>
            <person name="Moore J."/>
            <person name="Morris R."/>
            <person name="Ostergaard L."/>
            <person name="Wang B."/>
            <person name="Wells R."/>
        </authorList>
    </citation>
    <scope>NUCLEOTIDE SEQUENCE [LARGE SCALE GENOMIC DNA]</scope>
    <source>
        <strain evidence="1">R-o-18</strain>
        <tissue evidence="1">Leaf</tissue>
    </source>
</reference>
<organism evidence="1 2">
    <name type="scientific">Brassica rapa subsp. trilocularis</name>
    <dbReference type="NCBI Taxonomy" id="1813537"/>
    <lineage>
        <taxon>Eukaryota</taxon>
        <taxon>Viridiplantae</taxon>
        <taxon>Streptophyta</taxon>
        <taxon>Embryophyta</taxon>
        <taxon>Tracheophyta</taxon>
        <taxon>Spermatophyta</taxon>
        <taxon>Magnoliopsida</taxon>
        <taxon>eudicotyledons</taxon>
        <taxon>Gunneridae</taxon>
        <taxon>Pentapetalae</taxon>
        <taxon>rosids</taxon>
        <taxon>malvids</taxon>
        <taxon>Brassicales</taxon>
        <taxon>Brassicaceae</taxon>
        <taxon>Brassiceae</taxon>
        <taxon>Brassica</taxon>
    </lineage>
</organism>
<dbReference type="Proteomes" id="UP000823674">
    <property type="component" value="Chromosome A03"/>
</dbReference>
<accession>A0ABQ7N834</accession>
<evidence type="ECO:0000313" key="2">
    <source>
        <dbReference type="Proteomes" id="UP000823674"/>
    </source>
</evidence>
<protein>
    <submittedName>
        <fullName evidence="1">Uncharacterized protein</fullName>
    </submittedName>
</protein>
<sequence>MTFQRFLVVFSKNKDNPLLVAYRVLKHSDLGKSLQHVALGFGSDLRVSLREVAPASVLSSVSSKERATSGRRSNVVAPRGKAQRLHRVAAVRSLRWVARPLITLNTSFELQMHPNVSNNSM</sequence>
<name>A0ABQ7N834_BRACM</name>
<evidence type="ECO:0000313" key="1">
    <source>
        <dbReference type="EMBL" id="KAG5406843.1"/>
    </source>
</evidence>
<dbReference type="EMBL" id="JADBGQ010000003">
    <property type="protein sequence ID" value="KAG5406843.1"/>
    <property type="molecule type" value="Genomic_DNA"/>
</dbReference>
<gene>
    <name evidence="1" type="primary">A03g506890.1_BraROA</name>
    <name evidence="1" type="ORF">IGI04_012962</name>
</gene>
<keyword evidence="2" id="KW-1185">Reference proteome</keyword>
<proteinExistence type="predicted"/>
<comment type="caution">
    <text evidence="1">The sequence shown here is derived from an EMBL/GenBank/DDBJ whole genome shotgun (WGS) entry which is preliminary data.</text>
</comment>